<evidence type="ECO:0000256" key="5">
    <source>
        <dbReference type="ARBA" id="ARBA00023029"/>
    </source>
</evidence>
<dbReference type="PROSITE" id="PS52040">
    <property type="entry name" value="TOPO_IIA"/>
    <property type="match status" value="1"/>
</dbReference>
<comment type="caution">
    <text evidence="13">The sequence shown here is derived from an EMBL/GenBank/DDBJ whole genome shotgun (WGS) entry which is preliminary data.</text>
</comment>
<dbReference type="InterPro" id="IPR013757">
    <property type="entry name" value="Topo_IIA_A_a_sf"/>
</dbReference>
<dbReference type="InterPro" id="IPR002205">
    <property type="entry name" value="Topo_IIA_dom_A"/>
</dbReference>
<feature type="domain" description="Topo IIA-type catalytic" evidence="12">
    <location>
        <begin position="35"/>
        <end position="499"/>
    </location>
</feature>
<name>A0ABV9T0M6_9BACT</name>
<evidence type="ECO:0000256" key="7">
    <source>
        <dbReference type="ARBA" id="ARBA00023235"/>
    </source>
</evidence>
<comment type="subcellular location">
    <subcellularLocation>
        <location evidence="8">Cytoplasm</location>
    </subcellularLocation>
</comment>
<evidence type="ECO:0000256" key="2">
    <source>
        <dbReference type="ARBA" id="ARBA00008263"/>
    </source>
</evidence>
<dbReference type="Pfam" id="PF03989">
    <property type="entry name" value="DNA_gyraseA_C"/>
    <property type="match status" value="6"/>
</dbReference>
<dbReference type="InterPro" id="IPR013760">
    <property type="entry name" value="Topo_IIA-like_dom_sf"/>
</dbReference>
<organism evidence="13 14">
    <name type="scientific">Negadavirga shengliensis</name>
    <dbReference type="NCBI Taxonomy" id="1389218"/>
    <lineage>
        <taxon>Bacteria</taxon>
        <taxon>Pseudomonadati</taxon>
        <taxon>Bacteroidota</taxon>
        <taxon>Cytophagia</taxon>
        <taxon>Cytophagales</taxon>
        <taxon>Cyclobacteriaceae</taxon>
        <taxon>Negadavirga</taxon>
    </lineage>
</organism>
<gene>
    <name evidence="8 13" type="primary">gyrA</name>
    <name evidence="13" type="ORF">ACFPFU_09985</name>
</gene>
<feature type="region of interest" description="Disordered" evidence="11">
    <location>
        <begin position="822"/>
        <end position="843"/>
    </location>
</feature>
<dbReference type="InterPro" id="IPR006691">
    <property type="entry name" value="GyrA/parC_rep"/>
</dbReference>
<reference evidence="14" key="1">
    <citation type="journal article" date="2019" name="Int. J. Syst. Evol. Microbiol.">
        <title>The Global Catalogue of Microorganisms (GCM) 10K type strain sequencing project: providing services to taxonomists for standard genome sequencing and annotation.</title>
        <authorList>
            <consortium name="The Broad Institute Genomics Platform"/>
            <consortium name="The Broad Institute Genome Sequencing Center for Infectious Disease"/>
            <person name="Wu L."/>
            <person name="Ma J."/>
        </authorList>
    </citation>
    <scope>NUCLEOTIDE SEQUENCE [LARGE SCALE GENOMIC DNA]</scope>
    <source>
        <strain evidence="14">CGMCC 4.7466</strain>
    </source>
</reference>
<evidence type="ECO:0000256" key="8">
    <source>
        <dbReference type="HAMAP-Rule" id="MF_01897"/>
    </source>
</evidence>
<evidence type="ECO:0000259" key="12">
    <source>
        <dbReference type="PROSITE" id="PS52040"/>
    </source>
</evidence>
<dbReference type="SUPFAM" id="SSF101904">
    <property type="entry name" value="GyrA/ParC C-terminal domain-like"/>
    <property type="match status" value="1"/>
</dbReference>
<dbReference type="InterPro" id="IPR005743">
    <property type="entry name" value="GyrA"/>
</dbReference>
<keyword evidence="3 8" id="KW-0547">Nucleotide-binding</keyword>
<dbReference type="PANTHER" id="PTHR43493:SF5">
    <property type="entry name" value="DNA GYRASE SUBUNIT A, CHLOROPLASTIC_MITOCHONDRIAL"/>
    <property type="match status" value="1"/>
</dbReference>
<dbReference type="HAMAP" id="MF_01897">
    <property type="entry name" value="GyrA"/>
    <property type="match status" value="1"/>
</dbReference>
<keyword evidence="6 8" id="KW-0238">DNA-binding</keyword>
<comment type="miscellaneous">
    <text evidence="8">Few gyrases are as efficient as E.coli at forming negative supercoils. Not all organisms have 2 type II topoisomerases; in organisms with a single type II topoisomerase this enzyme also has to decatenate newly replicated chromosomes.</text>
</comment>
<dbReference type="InterPro" id="IPR035516">
    <property type="entry name" value="Gyrase/topoIV_suA_C"/>
</dbReference>
<dbReference type="Gene3D" id="3.90.199.10">
    <property type="entry name" value="Topoisomerase II, domain 5"/>
    <property type="match status" value="1"/>
</dbReference>
<dbReference type="Pfam" id="PF00521">
    <property type="entry name" value="DNA_topoisoIV"/>
    <property type="match status" value="1"/>
</dbReference>
<proteinExistence type="inferred from homology"/>
<dbReference type="Gene3D" id="2.120.10.90">
    <property type="entry name" value="DNA gyrase/topoisomerase IV, subunit A, C-terminal"/>
    <property type="match status" value="1"/>
</dbReference>
<evidence type="ECO:0000256" key="3">
    <source>
        <dbReference type="ARBA" id="ARBA00022741"/>
    </source>
</evidence>
<evidence type="ECO:0000256" key="10">
    <source>
        <dbReference type="SAM" id="Coils"/>
    </source>
</evidence>
<protein>
    <recommendedName>
        <fullName evidence="8">DNA gyrase subunit A</fullName>
        <ecNumber evidence="8">5.6.2.2</ecNumber>
    </recommendedName>
</protein>
<dbReference type="EC" id="5.6.2.2" evidence="8"/>
<dbReference type="SMART" id="SM00434">
    <property type="entry name" value="TOP4c"/>
    <property type="match status" value="1"/>
</dbReference>
<accession>A0ABV9T0M6</accession>
<feature type="short sequence motif" description="GyrA-box" evidence="8">
    <location>
        <begin position="526"/>
        <end position="532"/>
    </location>
</feature>
<dbReference type="GO" id="GO:0003918">
    <property type="term" value="F:DNA topoisomerase type II (double strand cut, ATP-hydrolyzing) activity"/>
    <property type="evidence" value="ECO:0007669"/>
    <property type="project" value="UniProtKB-EC"/>
</dbReference>
<dbReference type="NCBIfam" id="NF004044">
    <property type="entry name" value="PRK05561.1"/>
    <property type="match status" value="1"/>
</dbReference>
<dbReference type="NCBIfam" id="NF004043">
    <property type="entry name" value="PRK05560.1"/>
    <property type="match status" value="1"/>
</dbReference>
<dbReference type="InterPro" id="IPR013758">
    <property type="entry name" value="Topo_IIA_A/C_ab"/>
</dbReference>
<dbReference type="InterPro" id="IPR050220">
    <property type="entry name" value="Type_II_DNA_Topoisomerases"/>
</dbReference>
<feature type="active site" description="O-(5'-phospho-DNA)-tyrosine intermediate" evidence="8 9">
    <location>
        <position position="123"/>
    </location>
</feature>
<dbReference type="Gene3D" id="1.10.268.10">
    <property type="entry name" value="Topoisomerase, domain 3"/>
    <property type="match status" value="1"/>
</dbReference>
<dbReference type="NCBIfam" id="TIGR01063">
    <property type="entry name" value="gyrA"/>
    <property type="match status" value="1"/>
</dbReference>
<evidence type="ECO:0000313" key="14">
    <source>
        <dbReference type="Proteomes" id="UP001595818"/>
    </source>
</evidence>
<keyword evidence="8" id="KW-0963">Cytoplasm</keyword>
<keyword evidence="14" id="KW-1185">Reference proteome</keyword>
<dbReference type="EMBL" id="JBHSJJ010000004">
    <property type="protein sequence ID" value="MFC4872018.1"/>
    <property type="molecule type" value="Genomic_DNA"/>
</dbReference>
<dbReference type="CDD" id="cd00187">
    <property type="entry name" value="TOP4c"/>
    <property type="match status" value="1"/>
</dbReference>
<keyword evidence="4 8" id="KW-0067">ATP-binding</keyword>
<evidence type="ECO:0000256" key="4">
    <source>
        <dbReference type="ARBA" id="ARBA00022840"/>
    </source>
</evidence>
<comment type="similarity">
    <text evidence="2 8">Belongs to the type II topoisomerase GyrA/ParC subunit family.</text>
</comment>
<dbReference type="Proteomes" id="UP001595818">
    <property type="component" value="Unassembled WGS sequence"/>
</dbReference>
<dbReference type="SUPFAM" id="SSF56719">
    <property type="entry name" value="Type II DNA topoisomerase"/>
    <property type="match status" value="1"/>
</dbReference>
<evidence type="ECO:0000256" key="9">
    <source>
        <dbReference type="PROSITE-ProRule" id="PRU01384"/>
    </source>
</evidence>
<dbReference type="RefSeq" id="WP_377064031.1">
    <property type="nucleotide sequence ID" value="NZ_JBHSJJ010000004.1"/>
</dbReference>
<feature type="coiled-coil region" evidence="10">
    <location>
        <begin position="437"/>
        <end position="485"/>
    </location>
</feature>
<evidence type="ECO:0000256" key="11">
    <source>
        <dbReference type="SAM" id="MobiDB-lite"/>
    </source>
</evidence>
<dbReference type="PANTHER" id="PTHR43493">
    <property type="entry name" value="DNA GYRASE/TOPOISOMERASE SUBUNIT A"/>
    <property type="match status" value="1"/>
</dbReference>
<keyword evidence="10" id="KW-0175">Coiled coil</keyword>
<comment type="subunit">
    <text evidence="8">Heterotetramer, composed of two GyrA and two GyrB chains. In the heterotetramer, GyrA contains the active site tyrosine that forms a transient covalent intermediate with DNA, while GyrB binds cofactors and catalyzes ATP hydrolysis.</text>
</comment>
<dbReference type="Gene3D" id="3.30.1360.40">
    <property type="match status" value="1"/>
</dbReference>
<keyword evidence="7 8" id="KW-0413">Isomerase</keyword>
<evidence type="ECO:0000256" key="1">
    <source>
        <dbReference type="ARBA" id="ARBA00000185"/>
    </source>
</evidence>
<sequence>MAQGENENIIPINIEEEMRGAYIDYSMSVIVSRALPDVRDGLKPVHRRILYGMQELGVTHNKPYKKSARIVGEVLGKYHPHGDSAVYETLVRMAQNWSLRYPLIDPQGNFGSIDGDNPAAMRYTEARLKRIAEELLIDINKETVDFQLNFDDTLKEPVVLPAKIPALLLNGASGIAVGMATNMAPHHLGEVVDGITSYIDNPEITVEELMEHIIAPDFPTGGIIYGYSGVKSAFETGRGRIILRGKATIETKDNGREMIVITEIPYQVNKASMVEKTAQLINEKKLDGISAIRDESDRHGMRIVYELKRDAVANVILNNLYKHTQLQTSFSVNNVALVKGRPHILNLKDLIRHYVNHRHEVVVRRTEYELREAEKRAHILEGYLIALDHLDEVIALIRGSRDPETARNGLMEKFELSEIQARAILDMRLQRLTGMEREKIQQEYADLMKLIEELKEILANEDRRMQIIKDELKEMKDRYADERRTTIEHNAEDFSYEDMIPNEEVVITVSHQGYIKRTVLTEYRSQGRGGIGSRGVATKEDDFTEYLFTALTHNYLLIFTDKGKLFWLKTYAIPEGGKTSKGRPIQNLINIESDDKIRSIIQVKDLSDEDYINNNFLVMVTKNGIIKKTTLEQYSRPRTNGIIALNIREDDQLLNVEMTNGDSHIIIASSSGRAVHFHESNVRPMGRTATGVKAINIEGGNYHVIGMVCVNREDATLLVVSEKGYGKRSFLTEYRITKRGGKGVKAMNVTEKTGGLVAIKEVVDSDDLMIITRSGIIIRTPVSGIRVMGRATQGVRLIRLNDNDEISSVEKIENIIVDAVDAEEVENPENPLGDAGTEGDEKE</sequence>
<evidence type="ECO:0000313" key="13">
    <source>
        <dbReference type="EMBL" id="MFC4872018.1"/>
    </source>
</evidence>
<keyword evidence="5 8" id="KW-0799">Topoisomerase</keyword>
<comment type="function">
    <text evidence="8">A type II topoisomerase that negatively supercoils closed circular double-stranded (ds) DNA in an ATP-dependent manner to modulate DNA topology and maintain chromosomes in an underwound state. Negative supercoiling favors strand separation, and DNA replication, transcription, recombination and repair, all of which involve strand separation. Also able to catalyze the interconversion of other topological isomers of dsDNA rings, including catenanes and knotted rings. Type II topoisomerases break and join 2 DNA strands simultaneously in an ATP-dependent manner.</text>
</comment>
<comment type="catalytic activity">
    <reaction evidence="1 8 9">
        <text>ATP-dependent breakage, passage and rejoining of double-stranded DNA.</text>
        <dbReference type="EC" id="5.6.2.2"/>
    </reaction>
</comment>
<evidence type="ECO:0000256" key="6">
    <source>
        <dbReference type="ARBA" id="ARBA00023125"/>
    </source>
</evidence>